<dbReference type="Pfam" id="PF01103">
    <property type="entry name" value="Omp85"/>
    <property type="match status" value="1"/>
</dbReference>
<evidence type="ECO:0000313" key="6">
    <source>
        <dbReference type="Proteomes" id="UP001370348"/>
    </source>
</evidence>
<evidence type="ECO:0000256" key="1">
    <source>
        <dbReference type="ARBA" id="ARBA00004370"/>
    </source>
</evidence>
<evidence type="ECO:0000313" key="5">
    <source>
        <dbReference type="EMBL" id="WXB12591.1"/>
    </source>
</evidence>
<feature type="region of interest" description="Disordered" evidence="3">
    <location>
        <begin position="1"/>
        <end position="32"/>
    </location>
</feature>
<keyword evidence="2" id="KW-0472">Membrane</keyword>
<dbReference type="Gene3D" id="2.40.160.50">
    <property type="entry name" value="membrane protein fhac: a member of the omp85/tpsb transporter family"/>
    <property type="match status" value="1"/>
</dbReference>
<proteinExistence type="predicted"/>
<feature type="compositionally biased region" description="Basic and acidic residues" evidence="3">
    <location>
        <begin position="15"/>
        <end position="26"/>
    </location>
</feature>
<accession>A0ABZ2LNV0</accession>
<feature type="domain" description="Bacterial surface antigen (D15)" evidence="4">
    <location>
        <begin position="84"/>
        <end position="390"/>
    </location>
</feature>
<dbReference type="Proteomes" id="UP001370348">
    <property type="component" value="Chromosome"/>
</dbReference>
<name>A0ABZ2LNV0_9BACT</name>
<gene>
    <name evidence="5" type="ORF">LZC94_32675</name>
</gene>
<feature type="region of interest" description="Disordered" evidence="3">
    <location>
        <begin position="115"/>
        <end position="136"/>
    </location>
</feature>
<protein>
    <submittedName>
        <fullName evidence="5">Outer membrane protein assembly factor</fullName>
    </submittedName>
</protein>
<evidence type="ECO:0000256" key="3">
    <source>
        <dbReference type="SAM" id="MobiDB-lite"/>
    </source>
</evidence>
<sequence>MTMLAAPPAQAVEDDPSRVPRPKTEVDGVPIVGGDSDIGVGAGALGAITRLEPGRKPYLWRLEAGLLATFKPPTSDAGLRLPYQDYYLLLTLPYLAGKALRLEVRPSFTKETTQRYYGIGNDSPAPSPDGPQDEGSSYYQYGRLHASLAVRARLRLTEHLFLLVGDTYTYNRLDVPADSKLGADFANTANTEVRSMLGDTRPHGVNFFEYGILFDNRDNEIWTRRGTYDQLKIRLSPSGPDGLPYRYGQVDAILRAYVPIGSRVVLAARLVADVQFGDPPFYELARYEDTFALGGSNGVRGVPGQRYYGKVKAFGNFEVRSTLFDFRLFDKKFALGATAFFDAGRAWTELGSSHPALDGTGLGLKYGTGVGLRLHQGQAFVVRGDIAWSPDAQPIGGYFTAGEMF</sequence>
<evidence type="ECO:0000256" key="2">
    <source>
        <dbReference type="ARBA" id="ARBA00023136"/>
    </source>
</evidence>
<keyword evidence="6" id="KW-1185">Reference proteome</keyword>
<organism evidence="5 6">
    <name type="scientific">Pendulispora albinea</name>
    <dbReference type="NCBI Taxonomy" id="2741071"/>
    <lineage>
        <taxon>Bacteria</taxon>
        <taxon>Pseudomonadati</taxon>
        <taxon>Myxococcota</taxon>
        <taxon>Myxococcia</taxon>
        <taxon>Myxococcales</taxon>
        <taxon>Sorangiineae</taxon>
        <taxon>Pendulisporaceae</taxon>
        <taxon>Pendulispora</taxon>
    </lineage>
</organism>
<comment type="subcellular location">
    <subcellularLocation>
        <location evidence="1">Membrane</location>
    </subcellularLocation>
</comment>
<evidence type="ECO:0000259" key="4">
    <source>
        <dbReference type="Pfam" id="PF01103"/>
    </source>
</evidence>
<dbReference type="RefSeq" id="WP_394822212.1">
    <property type="nucleotide sequence ID" value="NZ_CP089984.1"/>
</dbReference>
<dbReference type="EMBL" id="CP089984">
    <property type="protein sequence ID" value="WXB12591.1"/>
    <property type="molecule type" value="Genomic_DNA"/>
</dbReference>
<dbReference type="InterPro" id="IPR000184">
    <property type="entry name" value="Bac_surfAg_D15"/>
</dbReference>
<reference evidence="5 6" key="1">
    <citation type="submission" date="2021-12" db="EMBL/GenBank/DDBJ databases">
        <title>Discovery of the Pendulisporaceae a myxobacterial family with distinct sporulation behavior and unique specialized metabolism.</title>
        <authorList>
            <person name="Garcia R."/>
            <person name="Popoff A."/>
            <person name="Bader C.D."/>
            <person name="Loehr J."/>
            <person name="Walesch S."/>
            <person name="Walt C."/>
            <person name="Boldt J."/>
            <person name="Bunk B."/>
            <person name="Haeckl F.J.F.P.J."/>
            <person name="Gunesch A.P."/>
            <person name="Birkelbach J."/>
            <person name="Nuebel U."/>
            <person name="Pietschmann T."/>
            <person name="Bach T."/>
            <person name="Mueller R."/>
        </authorList>
    </citation>
    <scope>NUCLEOTIDE SEQUENCE [LARGE SCALE GENOMIC DNA]</scope>
    <source>
        <strain evidence="5 6">MSr11954</strain>
    </source>
</reference>